<accession>A0AA47N6G2</accession>
<dbReference type="EMBL" id="JAOPHQ010000854">
    <property type="protein sequence ID" value="KAK0153308.1"/>
    <property type="molecule type" value="Genomic_DNA"/>
</dbReference>
<proteinExistence type="predicted"/>
<comment type="caution">
    <text evidence="1">The sequence shown here is derived from an EMBL/GenBank/DDBJ whole genome shotgun (WGS) entry which is preliminary data.</text>
</comment>
<keyword evidence="2" id="KW-1185">Reference proteome</keyword>
<evidence type="ECO:0000313" key="2">
    <source>
        <dbReference type="Proteomes" id="UP001174136"/>
    </source>
</evidence>
<evidence type="ECO:0000313" key="1">
    <source>
        <dbReference type="EMBL" id="KAK0153308.1"/>
    </source>
</evidence>
<dbReference type="AlphaFoldDB" id="A0AA47N6G2"/>
<dbReference type="Proteomes" id="UP001174136">
    <property type="component" value="Unassembled WGS sequence"/>
</dbReference>
<reference evidence="1" key="1">
    <citation type="journal article" date="2023" name="Front. Mar. Sci.">
        <title>A new Merluccius polli reference genome to investigate the effects of global change in West African waters.</title>
        <authorList>
            <person name="Mateo J.L."/>
            <person name="Blanco-Fernandez C."/>
            <person name="Garcia-Vazquez E."/>
            <person name="Machado-Schiaffino G."/>
        </authorList>
    </citation>
    <scope>NUCLEOTIDE SEQUENCE</scope>
    <source>
        <strain evidence="1">C29</strain>
        <tissue evidence="1">Fin</tissue>
    </source>
</reference>
<gene>
    <name evidence="1" type="ORF">N1851_004991</name>
</gene>
<name>A0AA47N6G2_MERPO</name>
<protein>
    <submittedName>
        <fullName evidence="1">Uncharacterized protein</fullName>
    </submittedName>
</protein>
<organism evidence="1 2">
    <name type="scientific">Merluccius polli</name>
    <name type="common">Benguela hake</name>
    <name type="synonym">Merluccius cadenati</name>
    <dbReference type="NCBI Taxonomy" id="89951"/>
    <lineage>
        <taxon>Eukaryota</taxon>
        <taxon>Metazoa</taxon>
        <taxon>Chordata</taxon>
        <taxon>Craniata</taxon>
        <taxon>Vertebrata</taxon>
        <taxon>Euteleostomi</taxon>
        <taxon>Actinopterygii</taxon>
        <taxon>Neopterygii</taxon>
        <taxon>Teleostei</taxon>
        <taxon>Neoteleostei</taxon>
        <taxon>Acanthomorphata</taxon>
        <taxon>Zeiogadaria</taxon>
        <taxon>Gadariae</taxon>
        <taxon>Gadiformes</taxon>
        <taxon>Gadoidei</taxon>
        <taxon>Merlucciidae</taxon>
        <taxon>Merluccius</taxon>
    </lineage>
</organism>
<sequence length="138" mass="15899">MVVSTIQCQEVFARFNCLRFNRYIYPILQTRKQHSKYHQLVWELHLDEVMFQRFFRLTRGQFDEVLSKVGDRISKMDTSYREAIGPAERLPICLGIVKDVAAAILDSMVSGVMPTPTLDDWRAIAEDFTETSPTALAP</sequence>